<feature type="transmembrane region" description="Helical" evidence="1">
    <location>
        <begin position="6"/>
        <end position="26"/>
    </location>
</feature>
<accession>A0A9P9EE23</accession>
<evidence type="ECO:0000313" key="4">
    <source>
        <dbReference type="Proteomes" id="UP000700596"/>
    </source>
</evidence>
<dbReference type="EMBL" id="JAGMWT010000002">
    <property type="protein sequence ID" value="KAH7135402.1"/>
    <property type="molecule type" value="Genomic_DNA"/>
</dbReference>
<keyword evidence="1" id="KW-0812">Transmembrane</keyword>
<name>A0A9P9EE23_9PLEO</name>
<dbReference type="PANTHER" id="PTHR14237">
    <property type="entry name" value="MOLYBDOPTERIN COFACTOR SULFURASE MOSC"/>
    <property type="match status" value="1"/>
</dbReference>
<organism evidence="3 4">
    <name type="scientific">Dendryphion nanum</name>
    <dbReference type="NCBI Taxonomy" id="256645"/>
    <lineage>
        <taxon>Eukaryota</taxon>
        <taxon>Fungi</taxon>
        <taxon>Dikarya</taxon>
        <taxon>Ascomycota</taxon>
        <taxon>Pezizomycotina</taxon>
        <taxon>Dothideomycetes</taxon>
        <taxon>Pleosporomycetidae</taxon>
        <taxon>Pleosporales</taxon>
        <taxon>Torulaceae</taxon>
        <taxon>Dendryphion</taxon>
    </lineage>
</organism>
<dbReference type="InterPro" id="IPR005303">
    <property type="entry name" value="MOCOS_middle"/>
</dbReference>
<evidence type="ECO:0000259" key="2">
    <source>
        <dbReference type="PROSITE" id="PS51340"/>
    </source>
</evidence>
<dbReference type="SUPFAM" id="SSF50800">
    <property type="entry name" value="PK beta-barrel domain-like"/>
    <property type="match status" value="1"/>
</dbReference>
<dbReference type="SUPFAM" id="SSF141673">
    <property type="entry name" value="MOSC N-terminal domain-like"/>
    <property type="match status" value="1"/>
</dbReference>
<dbReference type="GO" id="GO:0030170">
    <property type="term" value="F:pyridoxal phosphate binding"/>
    <property type="evidence" value="ECO:0007669"/>
    <property type="project" value="InterPro"/>
</dbReference>
<reference evidence="3" key="1">
    <citation type="journal article" date="2021" name="Nat. Commun.">
        <title>Genetic determinants of endophytism in the Arabidopsis root mycobiome.</title>
        <authorList>
            <person name="Mesny F."/>
            <person name="Miyauchi S."/>
            <person name="Thiergart T."/>
            <person name="Pickel B."/>
            <person name="Atanasova L."/>
            <person name="Karlsson M."/>
            <person name="Huettel B."/>
            <person name="Barry K.W."/>
            <person name="Haridas S."/>
            <person name="Chen C."/>
            <person name="Bauer D."/>
            <person name="Andreopoulos W."/>
            <person name="Pangilinan J."/>
            <person name="LaButti K."/>
            <person name="Riley R."/>
            <person name="Lipzen A."/>
            <person name="Clum A."/>
            <person name="Drula E."/>
            <person name="Henrissat B."/>
            <person name="Kohler A."/>
            <person name="Grigoriev I.V."/>
            <person name="Martin F.M."/>
            <person name="Hacquard S."/>
        </authorList>
    </citation>
    <scope>NUCLEOTIDE SEQUENCE</scope>
    <source>
        <strain evidence="3">MPI-CAGE-CH-0243</strain>
    </source>
</reference>
<dbReference type="Proteomes" id="UP000700596">
    <property type="component" value="Unassembled WGS sequence"/>
</dbReference>
<keyword evidence="1" id="KW-1133">Transmembrane helix</keyword>
<gene>
    <name evidence="3" type="ORF">B0J11DRAFT_596420</name>
</gene>
<feature type="domain" description="MOSC" evidence="2">
    <location>
        <begin position="198"/>
        <end position="356"/>
    </location>
</feature>
<dbReference type="Pfam" id="PF03473">
    <property type="entry name" value="MOSC"/>
    <property type="match status" value="1"/>
</dbReference>
<dbReference type="GO" id="GO:0030151">
    <property type="term" value="F:molybdenum ion binding"/>
    <property type="evidence" value="ECO:0007669"/>
    <property type="project" value="InterPro"/>
</dbReference>
<proteinExistence type="predicted"/>
<dbReference type="Pfam" id="PF03476">
    <property type="entry name" value="MOSC_N"/>
    <property type="match status" value="1"/>
</dbReference>
<dbReference type="InterPro" id="IPR005302">
    <property type="entry name" value="MoCF_Sase_C"/>
</dbReference>
<evidence type="ECO:0000313" key="3">
    <source>
        <dbReference type="EMBL" id="KAH7135402.1"/>
    </source>
</evidence>
<dbReference type="GO" id="GO:0003824">
    <property type="term" value="F:catalytic activity"/>
    <property type="evidence" value="ECO:0007669"/>
    <property type="project" value="InterPro"/>
</dbReference>
<evidence type="ECO:0000256" key="1">
    <source>
        <dbReference type="SAM" id="Phobius"/>
    </source>
</evidence>
<dbReference type="PANTHER" id="PTHR14237:SF19">
    <property type="entry name" value="MITOCHONDRIAL AMIDOXIME REDUCING COMPONENT 1"/>
    <property type="match status" value="1"/>
</dbReference>
<dbReference type="InterPro" id="IPR011037">
    <property type="entry name" value="Pyrv_Knase-like_insert_dom_sf"/>
</dbReference>
<dbReference type="OrthoDB" id="17255at2759"/>
<protein>
    <recommendedName>
        <fullName evidence="2">MOSC domain-containing protein</fullName>
    </recommendedName>
</protein>
<dbReference type="AlphaFoldDB" id="A0A9P9EE23"/>
<comment type="caution">
    <text evidence="3">The sequence shown here is derived from an EMBL/GenBank/DDBJ whole genome shotgun (WGS) entry which is preliminary data.</text>
</comment>
<sequence length="368" mass="40619">MALSTAFQAAVVISAFLLPITLYILFMRGAHPTSKTKTKSAEGAGAGPLPPPTRITKILIHPIKSCHGISVPSAQLLPTGLDLDRQWMWTSYPDHKFLTIRTLSKMTLIRPSYNSTTDTLTITAPSPSHSSSAPLTFTIPAHPSKSWLSQNTTKVSATVWSTTTPAYAYSTDLTGPFNEFFNQEVRLVYKPPFDSDPRPLVSNGAENILGRKASTSFPDLMPILVGNEASIAELNTRLSDAGEDVSIGIERFRPNIIVQGQRDKPWDEDRWKTIRIGDDAKPQTSFTLDITQRCARCRVPNVDPETAEQHKKQPWDTLMKYRRVDAGITFKPCFGMLCVPRGSGGEVRVGMELGVTEVTSKHRYIGGF</sequence>
<keyword evidence="1" id="KW-0472">Membrane</keyword>
<dbReference type="PROSITE" id="PS51340">
    <property type="entry name" value="MOSC"/>
    <property type="match status" value="1"/>
</dbReference>
<keyword evidence="4" id="KW-1185">Reference proteome</keyword>